<keyword evidence="3" id="KW-0378">Hydrolase</keyword>
<evidence type="ECO:0000256" key="1">
    <source>
        <dbReference type="SAM" id="SignalP"/>
    </source>
</evidence>
<sequence length="292" mass="32157">MESGRRWSARGAAVLVSAVALVTGLLPAPPAAAANAVFQAATLNIYHGLSRADFVADLQLITSKADLVGLNEVGERKDYLQDWAAANGWWYYAPEPTSAAQEALLARKSMFDVVDKGSVFVCDTNGPGEVPPARYNNWVSYRHKASGRNVVHVNAHLNASIESNGRPEDLPRTRCAEEQIQNIKNLAASKKDDGQVIVSGDFNIDFSADRAYGYEKFPWKVFEANSLPNLRSVYNLYGEKGTGTHTSGRHIDYVYFWKRVPEHQVMWMTDYSIVGGTKSDHDGVVATFAIQT</sequence>
<organism evidence="3 4">
    <name type="scientific">Micromonospora echinospora</name>
    <name type="common">Micromonospora purpurea</name>
    <dbReference type="NCBI Taxonomy" id="1877"/>
    <lineage>
        <taxon>Bacteria</taxon>
        <taxon>Bacillati</taxon>
        <taxon>Actinomycetota</taxon>
        <taxon>Actinomycetes</taxon>
        <taxon>Micromonosporales</taxon>
        <taxon>Micromonosporaceae</taxon>
        <taxon>Micromonospora</taxon>
    </lineage>
</organism>
<dbReference type="Proteomes" id="UP000198253">
    <property type="component" value="Chromosome I"/>
</dbReference>
<dbReference type="Pfam" id="PF03372">
    <property type="entry name" value="Exo_endo_phos"/>
    <property type="match status" value="1"/>
</dbReference>
<feature type="chain" id="PRO_5008710936" evidence="1">
    <location>
        <begin position="34"/>
        <end position="292"/>
    </location>
</feature>
<feature type="signal peptide" evidence="1">
    <location>
        <begin position="1"/>
        <end position="33"/>
    </location>
</feature>
<accession>A0A1C5A514</accession>
<keyword evidence="3" id="KW-0540">Nuclease</keyword>
<dbReference type="InParanoid" id="A0A1C5A514"/>
<dbReference type="InterPro" id="IPR036691">
    <property type="entry name" value="Endo/exonu/phosph_ase_sf"/>
</dbReference>
<dbReference type="SUPFAM" id="SSF56219">
    <property type="entry name" value="DNase I-like"/>
    <property type="match status" value="1"/>
</dbReference>
<name>A0A1C5A514_MICEC</name>
<dbReference type="GO" id="GO:0004527">
    <property type="term" value="F:exonuclease activity"/>
    <property type="evidence" value="ECO:0007669"/>
    <property type="project" value="UniProtKB-KW"/>
</dbReference>
<reference evidence="4" key="1">
    <citation type="submission" date="2016-06" db="EMBL/GenBank/DDBJ databases">
        <authorList>
            <person name="Varghese N."/>
            <person name="Submissions Spin"/>
        </authorList>
    </citation>
    <scope>NUCLEOTIDE SEQUENCE [LARGE SCALE GENOMIC DNA]</scope>
    <source>
        <strain evidence="4">DSM 43816</strain>
    </source>
</reference>
<protein>
    <submittedName>
        <fullName evidence="3">Endonuclease/Exonuclease/phosphatase family protein</fullName>
    </submittedName>
</protein>
<evidence type="ECO:0000259" key="2">
    <source>
        <dbReference type="Pfam" id="PF03372"/>
    </source>
</evidence>
<evidence type="ECO:0000313" key="4">
    <source>
        <dbReference type="Proteomes" id="UP000198253"/>
    </source>
</evidence>
<dbReference type="GO" id="GO:0004519">
    <property type="term" value="F:endonuclease activity"/>
    <property type="evidence" value="ECO:0007669"/>
    <property type="project" value="UniProtKB-KW"/>
</dbReference>
<feature type="domain" description="Endonuclease/exonuclease/phosphatase" evidence="2">
    <location>
        <begin position="41"/>
        <end position="281"/>
    </location>
</feature>
<keyword evidence="3" id="KW-0255">Endonuclease</keyword>
<keyword evidence="4" id="KW-1185">Reference proteome</keyword>
<dbReference type="EMBL" id="LT607413">
    <property type="protein sequence ID" value="SCF40124.1"/>
    <property type="molecule type" value="Genomic_DNA"/>
</dbReference>
<dbReference type="Gene3D" id="3.60.10.10">
    <property type="entry name" value="Endonuclease/exonuclease/phosphatase"/>
    <property type="match status" value="1"/>
</dbReference>
<keyword evidence="1" id="KW-0732">Signal</keyword>
<gene>
    <name evidence="3" type="ORF">GA0070618_6291</name>
</gene>
<proteinExistence type="predicted"/>
<dbReference type="InterPro" id="IPR005135">
    <property type="entry name" value="Endo/exonuclease/phosphatase"/>
</dbReference>
<dbReference type="AlphaFoldDB" id="A0A1C5A514"/>
<evidence type="ECO:0000313" key="3">
    <source>
        <dbReference type="EMBL" id="SCF40124.1"/>
    </source>
</evidence>
<dbReference type="RefSeq" id="WP_157749047.1">
    <property type="nucleotide sequence ID" value="NZ_LT607413.1"/>
</dbReference>
<keyword evidence="3" id="KW-0269">Exonuclease</keyword>